<dbReference type="EMBL" id="CH476616">
    <property type="protein sequence ID" value="EEP79016.1"/>
    <property type="molecule type" value="Genomic_DNA"/>
</dbReference>
<feature type="chain" id="PRO_5002939365" evidence="2">
    <location>
        <begin position="24"/>
        <end position="254"/>
    </location>
</feature>
<dbReference type="InParanoid" id="C4JM04"/>
<name>C4JM04_UNCRE</name>
<evidence type="ECO:0000256" key="2">
    <source>
        <dbReference type="SAM" id="SignalP"/>
    </source>
</evidence>
<dbReference type="VEuPathDB" id="FungiDB:UREG_03862"/>
<feature type="signal peptide" evidence="2">
    <location>
        <begin position="1"/>
        <end position="23"/>
    </location>
</feature>
<dbReference type="HOGENOM" id="CLU_1094968_0_0_1"/>
<dbReference type="Proteomes" id="UP000002058">
    <property type="component" value="Unassembled WGS sequence"/>
</dbReference>
<keyword evidence="2" id="KW-0732">Signal</keyword>
<feature type="compositionally biased region" description="Pro residues" evidence="1">
    <location>
        <begin position="33"/>
        <end position="42"/>
    </location>
</feature>
<dbReference type="eggNOG" id="ENOG502T0MY">
    <property type="taxonomic scope" value="Eukaryota"/>
</dbReference>
<dbReference type="OrthoDB" id="4183412at2759"/>
<evidence type="ECO:0000256" key="1">
    <source>
        <dbReference type="SAM" id="MobiDB-lite"/>
    </source>
</evidence>
<dbReference type="AlphaFoldDB" id="C4JM04"/>
<keyword evidence="4" id="KW-1185">Reference proteome</keyword>
<dbReference type="RefSeq" id="XP_002544345.1">
    <property type="nucleotide sequence ID" value="XM_002544299.1"/>
</dbReference>
<proteinExistence type="predicted"/>
<gene>
    <name evidence="3" type="ORF">UREG_03862</name>
</gene>
<reference evidence="4" key="1">
    <citation type="journal article" date="2009" name="Genome Res.">
        <title>Comparative genomic analyses of the human fungal pathogens Coccidioides and their relatives.</title>
        <authorList>
            <person name="Sharpton T.J."/>
            <person name="Stajich J.E."/>
            <person name="Rounsley S.D."/>
            <person name="Gardner M.J."/>
            <person name="Wortman J.R."/>
            <person name="Jordar V.S."/>
            <person name="Maiti R."/>
            <person name="Kodira C.D."/>
            <person name="Neafsey D.E."/>
            <person name="Zeng Q."/>
            <person name="Hung C.-Y."/>
            <person name="McMahan C."/>
            <person name="Muszewska A."/>
            <person name="Grynberg M."/>
            <person name="Mandel M.A."/>
            <person name="Kellner E.M."/>
            <person name="Barker B.M."/>
            <person name="Galgiani J.N."/>
            <person name="Orbach M.J."/>
            <person name="Kirkland T.N."/>
            <person name="Cole G.T."/>
            <person name="Henn M.R."/>
            <person name="Birren B.W."/>
            <person name="Taylor J.W."/>
        </authorList>
    </citation>
    <scope>NUCLEOTIDE SEQUENCE [LARGE SCALE GENOMIC DNA]</scope>
    <source>
        <strain evidence="4">UAMH 1704</strain>
    </source>
</reference>
<sequence>MRAFISILFSGALLASQLSLTSATPTPRGLSVPAPPADPPKPSKGDGIGPYDSKDSGFGDWVAKQKFKAMATAADGLGLDNAARNLRHYLGNSGKTLSVSPENMLKDLSGLSKQVRILAQNEAGDAFKAIKGAKGQKAFSSKWTNYYATTKESKDWFYALGGFSFSVTGVVSKSSAKSGTLKYAVHIFDRYNWDGGKSVDIGPFHFEDRELGELHLKGEAREYLVRGTSKVVTVKKYTPSTKIPLPKPKGGRRD</sequence>
<accession>C4JM04</accession>
<feature type="region of interest" description="Disordered" evidence="1">
    <location>
        <begin position="24"/>
        <end position="50"/>
    </location>
</feature>
<dbReference type="OMA" id="FTSFWHE"/>
<protein>
    <submittedName>
        <fullName evidence="3">Uncharacterized protein</fullName>
    </submittedName>
</protein>
<evidence type="ECO:0000313" key="3">
    <source>
        <dbReference type="EMBL" id="EEP79016.1"/>
    </source>
</evidence>
<organism evidence="3 4">
    <name type="scientific">Uncinocarpus reesii (strain UAMH 1704)</name>
    <dbReference type="NCBI Taxonomy" id="336963"/>
    <lineage>
        <taxon>Eukaryota</taxon>
        <taxon>Fungi</taxon>
        <taxon>Dikarya</taxon>
        <taxon>Ascomycota</taxon>
        <taxon>Pezizomycotina</taxon>
        <taxon>Eurotiomycetes</taxon>
        <taxon>Eurotiomycetidae</taxon>
        <taxon>Onygenales</taxon>
        <taxon>Onygenaceae</taxon>
        <taxon>Uncinocarpus</taxon>
    </lineage>
</organism>
<dbReference type="KEGG" id="ure:UREG_03862"/>
<dbReference type="GeneID" id="8441459"/>
<evidence type="ECO:0000313" key="4">
    <source>
        <dbReference type="Proteomes" id="UP000002058"/>
    </source>
</evidence>